<gene>
    <name evidence="8" type="ORF">DB88DRAFT_454988</name>
</gene>
<organism evidence="8 9">
    <name type="scientific">Papiliotrema laurentii</name>
    <name type="common">Cryptococcus laurentii</name>
    <dbReference type="NCBI Taxonomy" id="5418"/>
    <lineage>
        <taxon>Eukaryota</taxon>
        <taxon>Fungi</taxon>
        <taxon>Dikarya</taxon>
        <taxon>Basidiomycota</taxon>
        <taxon>Agaricomycotina</taxon>
        <taxon>Tremellomycetes</taxon>
        <taxon>Tremellales</taxon>
        <taxon>Rhynchogastremaceae</taxon>
        <taxon>Papiliotrema</taxon>
    </lineage>
</organism>
<keyword evidence="8" id="KW-0648">Protein biosynthesis</keyword>
<keyword evidence="9" id="KW-1185">Reference proteome</keyword>
<evidence type="ECO:0000256" key="5">
    <source>
        <dbReference type="ARBA" id="ARBA00023242"/>
    </source>
</evidence>
<evidence type="ECO:0000256" key="3">
    <source>
        <dbReference type="ARBA" id="ARBA00021704"/>
    </source>
</evidence>
<dbReference type="GO" id="GO:0031515">
    <property type="term" value="C:tRNA (m1A) methyltransferase complex"/>
    <property type="evidence" value="ECO:0007669"/>
    <property type="project" value="InterPro"/>
</dbReference>
<evidence type="ECO:0000256" key="2">
    <source>
        <dbReference type="ARBA" id="ARBA00008320"/>
    </source>
</evidence>
<evidence type="ECO:0000256" key="6">
    <source>
        <dbReference type="ARBA" id="ARBA00032319"/>
    </source>
</evidence>
<evidence type="ECO:0000313" key="8">
    <source>
        <dbReference type="EMBL" id="KAK1923132.1"/>
    </source>
</evidence>
<feature type="compositionally biased region" description="Basic residues" evidence="7">
    <location>
        <begin position="158"/>
        <end position="170"/>
    </location>
</feature>
<proteinExistence type="inferred from homology"/>
<dbReference type="InterPro" id="IPR017423">
    <property type="entry name" value="TRM6"/>
</dbReference>
<comment type="subcellular location">
    <subcellularLocation>
        <location evidence="1">Nucleus</location>
    </subcellularLocation>
</comment>
<dbReference type="AlphaFoldDB" id="A0AAD9CW12"/>
<keyword evidence="4" id="KW-0819">tRNA processing</keyword>
<evidence type="ECO:0000256" key="4">
    <source>
        <dbReference type="ARBA" id="ARBA00022694"/>
    </source>
</evidence>
<dbReference type="PANTHER" id="PTHR12945">
    <property type="entry name" value="TRANSLATION INITIATION FACTOR EIF3-RELATED"/>
    <property type="match status" value="1"/>
</dbReference>
<evidence type="ECO:0000256" key="7">
    <source>
        <dbReference type="SAM" id="MobiDB-lite"/>
    </source>
</evidence>
<dbReference type="EMBL" id="JAODAN010000007">
    <property type="protein sequence ID" value="KAK1923132.1"/>
    <property type="molecule type" value="Genomic_DNA"/>
</dbReference>
<dbReference type="GO" id="GO:0030488">
    <property type="term" value="P:tRNA methylation"/>
    <property type="evidence" value="ECO:0007669"/>
    <property type="project" value="InterPro"/>
</dbReference>
<feature type="region of interest" description="Disordered" evidence="7">
    <location>
        <begin position="143"/>
        <end position="189"/>
    </location>
</feature>
<comment type="caution">
    <text evidence="8">The sequence shown here is derived from an EMBL/GenBank/DDBJ whole genome shotgun (WGS) entry which is preliminary data.</text>
</comment>
<keyword evidence="5" id="KW-0539">Nucleus</keyword>
<protein>
    <recommendedName>
        <fullName evidence="3">tRNA (adenine(58)-N(1))-methyltransferase non-catalytic subunit TRM6</fullName>
    </recommendedName>
    <alternativeName>
        <fullName evidence="6">tRNA(m1A58)-methyltransferase subunit TRM6</fullName>
    </alternativeName>
</protein>
<dbReference type="GO" id="GO:0003743">
    <property type="term" value="F:translation initiation factor activity"/>
    <property type="evidence" value="ECO:0007669"/>
    <property type="project" value="UniProtKB-KW"/>
</dbReference>
<feature type="region of interest" description="Disordered" evidence="7">
    <location>
        <begin position="537"/>
        <end position="587"/>
    </location>
</feature>
<accession>A0AAD9CW12</accession>
<dbReference type="Pfam" id="PF04189">
    <property type="entry name" value="Gcd10p"/>
    <property type="match status" value="1"/>
</dbReference>
<feature type="region of interest" description="Disordered" evidence="7">
    <location>
        <begin position="1"/>
        <end position="62"/>
    </location>
</feature>
<keyword evidence="8" id="KW-0396">Initiation factor</keyword>
<comment type="similarity">
    <text evidence="2">Belongs to the TRM6/GCD10 family.</text>
</comment>
<evidence type="ECO:0000256" key="1">
    <source>
        <dbReference type="ARBA" id="ARBA00004123"/>
    </source>
</evidence>
<reference evidence="8" key="1">
    <citation type="submission" date="2023-02" db="EMBL/GenBank/DDBJ databases">
        <title>Identification and recombinant expression of a fungal hydrolase from Papiliotrema laurentii that hydrolyzes apple cutin and clears colloidal polyester polyurethane.</title>
        <authorList>
            <consortium name="DOE Joint Genome Institute"/>
            <person name="Roman V.A."/>
            <person name="Bojanowski C."/>
            <person name="Crable B.R."/>
            <person name="Wagner D.N."/>
            <person name="Hung C.S."/>
            <person name="Nadeau L.J."/>
            <person name="Schratz L."/>
            <person name="Haridas S."/>
            <person name="Pangilinan J."/>
            <person name="Lipzen A."/>
            <person name="Na H."/>
            <person name="Yan M."/>
            <person name="Ng V."/>
            <person name="Grigoriev I.V."/>
            <person name="Spatafora J.W."/>
            <person name="Barlow D."/>
            <person name="Biffinger J."/>
            <person name="Kelley-Loughnane N."/>
            <person name="Varaljay V.A."/>
            <person name="Crookes-Goodson W.J."/>
        </authorList>
    </citation>
    <scope>NUCLEOTIDE SEQUENCE</scope>
    <source>
        <strain evidence="8">5307AH</strain>
    </source>
</reference>
<name>A0AAD9CW12_PAPLA</name>
<dbReference type="Proteomes" id="UP001182556">
    <property type="component" value="Unassembled WGS sequence"/>
</dbReference>
<sequence length="587" mass="64987">MSEPSTAPHGEVEAPAIAGSSAQAEASSDMPIVAEASSSTTPQPAAENKNKRQKPPPPTAEEIETSLIRRVTTIKEGDNVLLRLPSDAIKAVVASREGLVQLGKYGSFPSWELIGLHYDITYEIAKHPEGTIKPPERAVTALEDPTAPAPSAAFGQKLGKKAAKKSKKNNKKEEGEQGQASWVEGGDEKFRSNPAWQNYLRPLKRRPVVEAVLDDIQETNEFIDDDNEKMDLLSHEEIAELKKQGISAAEMIERQMERHEKFALKTDFSKEKWRKRKEKKFSQTVLPLAPSVANITTHYLTRSPASTLYLREDTISQLLTHCNVRPDGRYLVVDDTGGLVTAALMDRMGCHGRILTFTDSDSPPAWGVLSVMNFSAQELACVKWLTWLEADEDYVKPPPPDEEKENLPGISETKTAARLRKHAGQVRELNETRNELHTGGWDGLILATELNPISVIARLTPYILGSGTITVYSPYQQVLAETLQYMKRDPNYLSPSLSESWMRTYQVLPGRTHPMMSTSATGGYLLHCIRVHPSTFQADSYQRHPKRRPGKKGDRTAENSATATPRAESVTAEATGSKAEAQDVEMV</sequence>
<dbReference type="GO" id="GO:0005634">
    <property type="term" value="C:nucleus"/>
    <property type="evidence" value="ECO:0007669"/>
    <property type="project" value="UniProtKB-SubCell"/>
</dbReference>
<evidence type="ECO:0000313" key="9">
    <source>
        <dbReference type="Proteomes" id="UP001182556"/>
    </source>
</evidence>
<dbReference type="PANTHER" id="PTHR12945:SF0">
    <property type="entry name" value="TRNA (ADENINE(58)-N(1))-METHYLTRANSFERASE NON-CATALYTIC SUBUNIT TRM6"/>
    <property type="match status" value="1"/>
</dbReference>